<dbReference type="EMBL" id="JACYGY010000001">
    <property type="protein sequence ID" value="MBE9461475.1"/>
    <property type="molecule type" value="Genomic_DNA"/>
</dbReference>
<keyword evidence="3" id="KW-1185">Reference proteome</keyword>
<protein>
    <submittedName>
        <fullName evidence="2">DUF4907 domain-containing protein</fullName>
    </submittedName>
</protein>
<evidence type="ECO:0000256" key="1">
    <source>
        <dbReference type="SAM" id="SignalP"/>
    </source>
</evidence>
<proteinExistence type="predicted"/>
<reference evidence="3" key="1">
    <citation type="submission" date="2023-07" db="EMBL/GenBank/DDBJ databases">
        <title>Dyadobacter sp. nov 'subterranea' isolated from contaminted grondwater.</title>
        <authorList>
            <person name="Szabo I."/>
            <person name="Al-Omari J."/>
            <person name="Szerdahelyi S.G."/>
            <person name="Rado J."/>
        </authorList>
    </citation>
    <scope>NUCLEOTIDE SEQUENCE [LARGE SCALE GENOMIC DNA]</scope>
    <source>
        <strain evidence="3">UP-52</strain>
    </source>
</reference>
<evidence type="ECO:0000313" key="2">
    <source>
        <dbReference type="EMBL" id="MBE9461475.1"/>
    </source>
</evidence>
<name>A0ABR9W7M9_9BACT</name>
<evidence type="ECO:0000313" key="3">
    <source>
        <dbReference type="Proteomes" id="UP000634134"/>
    </source>
</evidence>
<dbReference type="RefSeq" id="WP_194119749.1">
    <property type="nucleotide sequence ID" value="NZ_JACYGY010000001.1"/>
</dbReference>
<dbReference type="Proteomes" id="UP000634134">
    <property type="component" value="Unassembled WGS sequence"/>
</dbReference>
<feature type="signal peptide" evidence="1">
    <location>
        <begin position="1"/>
        <end position="20"/>
    </location>
</feature>
<organism evidence="2 3">
    <name type="scientific">Dyadobacter subterraneus</name>
    <dbReference type="NCBI Taxonomy" id="2773304"/>
    <lineage>
        <taxon>Bacteria</taxon>
        <taxon>Pseudomonadati</taxon>
        <taxon>Bacteroidota</taxon>
        <taxon>Cytophagia</taxon>
        <taxon>Cytophagales</taxon>
        <taxon>Spirosomataceae</taxon>
        <taxon>Dyadobacter</taxon>
    </lineage>
</organism>
<accession>A0ABR9W7M9</accession>
<comment type="caution">
    <text evidence="2">The sequence shown here is derived from an EMBL/GenBank/DDBJ whole genome shotgun (WGS) entry which is preliminary data.</text>
</comment>
<dbReference type="PROSITE" id="PS51257">
    <property type="entry name" value="PROKAR_LIPOPROTEIN"/>
    <property type="match status" value="1"/>
</dbReference>
<keyword evidence="1" id="KW-0732">Signal</keyword>
<gene>
    <name evidence="2" type="ORF">IEE83_06240</name>
</gene>
<feature type="chain" id="PRO_5047328045" evidence="1">
    <location>
        <begin position="21"/>
        <end position="121"/>
    </location>
</feature>
<dbReference type="InterPro" id="IPR032593">
    <property type="entry name" value="DUF4907"/>
</dbReference>
<dbReference type="Pfam" id="PF16250">
    <property type="entry name" value="DUF4907"/>
    <property type="match status" value="1"/>
</dbReference>
<sequence length="121" mass="12999">MTKKSIIKIALICILAFAGAAGLYSCNGSKDKSSNSEGLRNFKVTAIQLDSAAGWGYRINQDTVPVIEQKFIPGVQGKAGFKTKQEAVKTGDLVVSKLEKGIWPPSVSLEELDSLGITFQH</sequence>